<organism evidence="2 3">
    <name type="scientific">Lachnellula willkommii</name>
    <dbReference type="NCBI Taxonomy" id="215461"/>
    <lineage>
        <taxon>Eukaryota</taxon>
        <taxon>Fungi</taxon>
        <taxon>Dikarya</taxon>
        <taxon>Ascomycota</taxon>
        <taxon>Pezizomycotina</taxon>
        <taxon>Leotiomycetes</taxon>
        <taxon>Helotiales</taxon>
        <taxon>Lachnaceae</taxon>
        <taxon>Lachnellula</taxon>
    </lineage>
</organism>
<dbReference type="Gene3D" id="2.170.130.20">
    <property type="entry name" value="LCCL-like domain"/>
    <property type="match status" value="1"/>
</dbReference>
<gene>
    <name evidence="2" type="ORF">LAWI1_G003192</name>
</gene>
<feature type="compositionally biased region" description="Basic residues" evidence="1">
    <location>
        <begin position="715"/>
        <end position="732"/>
    </location>
</feature>
<dbReference type="Proteomes" id="UP000315522">
    <property type="component" value="Unassembled WGS sequence"/>
</dbReference>
<feature type="region of interest" description="Disordered" evidence="1">
    <location>
        <begin position="42"/>
        <end position="624"/>
    </location>
</feature>
<dbReference type="EMBL" id="QGML01000360">
    <property type="protein sequence ID" value="TVY92226.1"/>
    <property type="molecule type" value="Genomic_DNA"/>
</dbReference>
<feature type="compositionally biased region" description="Polar residues" evidence="1">
    <location>
        <begin position="702"/>
        <end position="713"/>
    </location>
</feature>
<name>A0A559MGZ2_9HELO</name>
<feature type="compositionally biased region" description="Pro residues" evidence="1">
    <location>
        <begin position="123"/>
        <end position="136"/>
    </location>
</feature>
<dbReference type="InterPro" id="IPR036609">
    <property type="entry name" value="LCCL_sf"/>
</dbReference>
<feature type="compositionally biased region" description="Polar residues" evidence="1">
    <location>
        <begin position="158"/>
        <end position="167"/>
    </location>
</feature>
<feature type="compositionally biased region" description="Basic and acidic residues" evidence="1">
    <location>
        <begin position="380"/>
        <end position="425"/>
    </location>
</feature>
<feature type="region of interest" description="Disordered" evidence="1">
    <location>
        <begin position="660"/>
        <end position="762"/>
    </location>
</feature>
<protein>
    <recommendedName>
        <fullName evidence="4">Histone deacetylation protein</fullName>
    </recommendedName>
</protein>
<feature type="region of interest" description="Disordered" evidence="1">
    <location>
        <begin position="1143"/>
        <end position="1164"/>
    </location>
</feature>
<feature type="compositionally biased region" description="Low complexity" evidence="1">
    <location>
        <begin position="536"/>
        <end position="549"/>
    </location>
</feature>
<comment type="caution">
    <text evidence="2">The sequence shown here is derived from an EMBL/GenBank/DDBJ whole genome shotgun (WGS) entry which is preliminary data.</text>
</comment>
<reference evidence="2 3" key="1">
    <citation type="submission" date="2018-05" db="EMBL/GenBank/DDBJ databases">
        <title>Genome sequencing and assembly of the regulated plant pathogen Lachnellula willkommii and related sister species for the development of diagnostic species identification markers.</title>
        <authorList>
            <person name="Giroux E."/>
            <person name="Bilodeau G."/>
        </authorList>
    </citation>
    <scope>NUCLEOTIDE SEQUENCE [LARGE SCALE GENOMIC DNA]</scope>
    <source>
        <strain evidence="2 3">CBS 172.35</strain>
    </source>
</reference>
<evidence type="ECO:0000256" key="1">
    <source>
        <dbReference type="SAM" id="MobiDB-lite"/>
    </source>
</evidence>
<feature type="compositionally biased region" description="Basic residues" evidence="1">
    <location>
        <begin position="774"/>
        <end position="788"/>
    </location>
</feature>
<feature type="compositionally biased region" description="Gly residues" evidence="1">
    <location>
        <begin position="608"/>
        <end position="617"/>
    </location>
</feature>
<accession>A0A559MGZ2</accession>
<feature type="compositionally biased region" description="Basic and acidic residues" evidence="1">
    <location>
        <begin position="219"/>
        <end position="232"/>
    </location>
</feature>
<proteinExistence type="predicted"/>
<feature type="compositionally biased region" description="Polar residues" evidence="1">
    <location>
        <begin position="747"/>
        <end position="758"/>
    </location>
</feature>
<feature type="compositionally biased region" description="Polar residues" evidence="1">
    <location>
        <begin position="179"/>
        <end position="192"/>
    </location>
</feature>
<dbReference type="Pfam" id="PF08642">
    <property type="entry name" value="Rxt3"/>
    <property type="match status" value="1"/>
</dbReference>
<sequence>LELPRLHPNPLPVGHQRHYGSKTTTATSLLAEYCFALWTTPFPPSANQPPFPPSSHPPNATPTYAEHQRRPSEPPYYTPQRSYGQEGPSIGGPGHSRHQSASSVGGRGMPPPSSPQSQHHGYGPPPPPPRGPPVSVGPPSAFPSARDLPTLPPIGGRLQTSGMSISSMLGGPPSAREQPPSQYGSPIVTSAGVQVFPGPTHASPRMSAASDYAPFRRPQTPEHRPYEPRDNRANSAGSPAGMGSYSTPEARSRFGTPGRPQGLPMAEERREPIRVPNPNAVPPRPSSQPNYNAPGAPPQRRVENPRNPPYQEGMFGRRPDIDQRLHQEPRLVDREKEREHQLLMDLEREREHRERERELREREQRERERERVEPVYQRAGYEDRHTAYGYAERERQEREREREVAMQREREIRERELRERERAIAEHAVQQDYAHQLAQRNYNRPPEPREQPSWLRPEPSRPAYDQPPERPPPQQERPPTGYEYPASAAPQYRDHPAYAPSEPRYAAVPHPTSAPPQHSAVTAPPFETYLEREQRAQAQLHQQQQQQQQTIFGGPSQNGPYQAQDSPRRRDLDDPQQMQRSRSLLGVQEINRKGRVSPLPQAVQGAQGQMGGPGGEPGIKSEFGRMFSGIGSGVGAMGVPSPVTAGAPPLSFSGQLHREDVENLPGQGSPMQNGGNKLVRSASRAGGSSRRRKLKEEDNGGDDSSTGRQTPSIRGSKRSKTHHPHHHHHHHHVDNTSPILTPFKNPTKASSVNPSPTDQENKAPILHHHHIPASRVPHHHHHHHHKPSSPKPTIPLPIRKIKNEAVLASVADKPRRHLGHAYYSSELAPTSSNSASNTVSRGFVGTANPLPKFEGKENCTFTVKIAAMYLQDTARRDITYRRAVWGTDIYTDDSDVLCACIHSGYVQGCFNPDIGDEVGLKMLLGEECVLPPIGEFISEPPKTGPSLVPEGKELHVTVLILPTLLEYRGMHRFGVKSRGFGEGGRGHDGGSFAVMGVKWVSGSSAQNSKPNSKNNTIMPGQLSQQELEEEATFARLFNGGTVNDYHKIGEIPESNVRSEVRVSRSGEITGLGMGSWWKKAARTGTGHEGEKGKDISGKGKERSVDILAEAAASLPPLGTTTSTSTSITSQNLVERVPETMIENANAGEGDASGGVEHVKKEGGG</sequence>
<evidence type="ECO:0008006" key="4">
    <source>
        <dbReference type="Google" id="ProtNLM"/>
    </source>
</evidence>
<feature type="region of interest" description="Disordered" evidence="1">
    <location>
        <begin position="774"/>
        <end position="796"/>
    </location>
</feature>
<feature type="compositionally biased region" description="Basic and acidic residues" evidence="1">
    <location>
        <begin position="315"/>
        <end position="373"/>
    </location>
</feature>
<dbReference type="InterPro" id="IPR013951">
    <property type="entry name" value="Rxt3"/>
</dbReference>
<feature type="compositionally biased region" description="Polar residues" evidence="1">
    <location>
        <begin position="555"/>
        <end position="565"/>
    </location>
</feature>
<feature type="compositionally biased region" description="Pro residues" evidence="1">
    <location>
        <begin position="42"/>
        <end position="60"/>
    </location>
</feature>
<evidence type="ECO:0000313" key="2">
    <source>
        <dbReference type="EMBL" id="TVY92226.1"/>
    </source>
</evidence>
<dbReference type="AlphaFoldDB" id="A0A559MGZ2"/>
<keyword evidence="3" id="KW-1185">Reference proteome</keyword>
<evidence type="ECO:0000313" key="3">
    <source>
        <dbReference type="Proteomes" id="UP000315522"/>
    </source>
</evidence>
<feature type="non-terminal residue" evidence="2">
    <location>
        <position position="1"/>
    </location>
</feature>
<feature type="non-terminal residue" evidence="2">
    <location>
        <position position="1164"/>
    </location>
</feature>